<gene>
    <name evidence="4" type="ORF">GHT07_11975</name>
</gene>
<protein>
    <submittedName>
        <fullName evidence="4">GNAT family N-acetyltransferase</fullName>
    </submittedName>
</protein>
<dbReference type="CDD" id="cd04301">
    <property type="entry name" value="NAT_SF"/>
    <property type="match status" value="1"/>
</dbReference>
<evidence type="ECO:0000259" key="3">
    <source>
        <dbReference type="PROSITE" id="PS51186"/>
    </source>
</evidence>
<accession>A0A844BBX1</accession>
<comment type="caution">
    <text evidence="4">The sequence shown here is derived from an EMBL/GenBank/DDBJ whole genome shotgun (WGS) entry which is preliminary data.</text>
</comment>
<evidence type="ECO:0000256" key="2">
    <source>
        <dbReference type="ARBA" id="ARBA00023315"/>
    </source>
</evidence>
<dbReference type="InterPro" id="IPR000182">
    <property type="entry name" value="GNAT_dom"/>
</dbReference>
<dbReference type="RefSeq" id="WP_153585306.1">
    <property type="nucleotide sequence ID" value="NZ_WJBU01000010.1"/>
</dbReference>
<dbReference type="PANTHER" id="PTHR43877">
    <property type="entry name" value="AMINOALKYLPHOSPHONATE N-ACETYLTRANSFERASE-RELATED-RELATED"/>
    <property type="match status" value="1"/>
</dbReference>
<keyword evidence="2" id="KW-0012">Acyltransferase</keyword>
<organism evidence="4 5">
    <name type="scientific">Caenimonas koreensis DSM 17982</name>
    <dbReference type="NCBI Taxonomy" id="1121255"/>
    <lineage>
        <taxon>Bacteria</taxon>
        <taxon>Pseudomonadati</taxon>
        <taxon>Pseudomonadota</taxon>
        <taxon>Betaproteobacteria</taxon>
        <taxon>Burkholderiales</taxon>
        <taxon>Comamonadaceae</taxon>
        <taxon>Caenimonas</taxon>
    </lineage>
</organism>
<evidence type="ECO:0000256" key="1">
    <source>
        <dbReference type="ARBA" id="ARBA00022679"/>
    </source>
</evidence>
<dbReference type="AlphaFoldDB" id="A0A844BBX1"/>
<dbReference type="PROSITE" id="PS51186">
    <property type="entry name" value="GNAT"/>
    <property type="match status" value="1"/>
</dbReference>
<feature type="domain" description="N-acetyltransferase" evidence="3">
    <location>
        <begin position="3"/>
        <end position="163"/>
    </location>
</feature>
<evidence type="ECO:0000313" key="4">
    <source>
        <dbReference type="EMBL" id="MRD48001.1"/>
    </source>
</evidence>
<dbReference type="GO" id="GO:0016747">
    <property type="term" value="F:acyltransferase activity, transferring groups other than amino-acyl groups"/>
    <property type="evidence" value="ECO:0007669"/>
    <property type="project" value="InterPro"/>
</dbReference>
<sequence>MAVTIMPITLADVESFRECLDSVAREARFLALLEAPPLANMQQFVAENIAKGVAQLVAKDGDGVVGWCDIMPGWHHTLQHCGSLGMGLLPAYRGQGLGARMLDQCIEQAMRAGITRVELEVRADNHAARRLYGRFGFEEEGTKRRGMRVNGEYFDTVAMALLT</sequence>
<dbReference type="SUPFAM" id="SSF55729">
    <property type="entry name" value="Acyl-CoA N-acyltransferases (Nat)"/>
    <property type="match status" value="1"/>
</dbReference>
<dbReference type="OrthoDB" id="336415at2"/>
<dbReference type="Pfam" id="PF00583">
    <property type="entry name" value="Acetyltransf_1"/>
    <property type="match status" value="1"/>
</dbReference>
<keyword evidence="5" id="KW-1185">Reference proteome</keyword>
<dbReference type="InterPro" id="IPR050832">
    <property type="entry name" value="Bact_Acetyltransf"/>
</dbReference>
<dbReference type="PANTHER" id="PTHR43877:SF2">
    <property type="entry name" value="AMINOALKYLPHOSPHONATE N-ACETYLTRANSFERASE-RELATED"/>
    <property type="match status" value="1"/>
</dbReference>
<evidence type="ECO:0000313" key="5">
    <source>
        <dbReference type="Proteomes" id="UP000487350"/>
    </source>
</evidence>
<dbReference type="Gene3D" id="3.40.630.30">
    <property type="match status" value="1"/>
</dbReference>
<proteinExistence type="predicted"/>
<name>A0A844BBX1_9BURK</name>
<dbReference type="EMBL" id="WJBU01000010">
    <property type="protein sequence ID" value="MRD48001.1"/>
    <property type="molecule type" value="Genomic_DNA"/>
</dbReference>
<dbReference type="InterPro" id="IPR016181">
    <property type="entry name" value="Acyl_CoA_acyltransferase"/>
</dbReference>
<keyword evidence="1 4" id="KW-0808">Transferase</keyword>
<reference evidence="4 5" key="1">
    <citation type="submission" date="2019-11" db="EMBL/GenBank/DDBJ databases">
        <title>Caenimonas koreensis gen. nov., sp. nov., isolated from activated sludge.</title>
        <authorList>
            <person name="Seung H.R."/>
        </authorList>
    </citation>
    <scope>NUCLEOTIDE SEQUENCE [LARGE SCALE GENOMIC DNA]</scope>
    <source>
        <strain evidence="4 5">EMB320</strain>
    </source>
</reference>
<dbReference type="Proteomes" id="UP000487350">
    <property type="component" value="Unassembled WGS sequence"/>
</dbReference>